<keyword evidence="2" id="KW-1185">Reference proteome</keyword>
<organism evidence="1 2">
    <name type="scientific">Brevibacillus ruminantium</name>
    <dbReference type="NCBI Taxonomy" id="2950604"/>
    <lineage>
        <taxon>Bacteria</taxon>
        <taxon>Bacillati</taxon>
        <taxon>Bacillota</taxon>
        <taxon>Bacilli</taxon>
        <taxon>Bacillales</taxon>
        <taxon>Paenibacillaceae</taxon>
        <taxon>Brevibacillus</taxon>
    </lineage>
</organism>
<sequence length="219" mass="25038">MKSKGLFITSCLAIALTGCTSNTTVPDQSLVKNASTPLVTNSGQQEGKQDLLTKDNATFLIEVLDNYAPPELDDSILNSKEPVYIWDWFRKLQVWTDDLTRLSSVKPNAESAVKDIVTSRLNKYFTKEQAETIFTSFFRTSQDGTFETFARERFEADLDAIDENLQVDIQEVDQKIVVKFTGIEYDYFNADNKQKHNLNIQFKLIKSGTQYLIEHIERD</sequence>
<gene>
    <name evidence="1" type="ORF">NDK47_23510</name>
</gene>
<evidence type="ECO:0008006" key="3">
    <source>
        <dbReference type="Google" id="ProtNLM"/>
    </source>
</evidence>
<accession>A0ABY4WDY2</accession>
<dbReference type="RefSeq" id="WP_251872163.1">
    <property type="nucleotide sequence ID" value="NZ_CP098755.1"/>
</dbReference>
<reference evidence="1" key="1">
    <citation type="submission" date="2022-06" db="EMBL/GenBank/DDBJ databases">
        <title>Genome sequencing of Brevibacillus sp. BB3-R1.</title>
        <authorList>
            <person name="Heo J."/>
            <person name="Lee D."/>
            <person name="Won M."/>
            <person name="Han B.-H."/>
            <person name="Hong S.-B."/>
            <person name="Kwon S.-W."/>
        </authorList>
    </citation>
    <scope>NUCLEOTIDE SEQUENCE</scope>
    <source>
        <strain evidence="1">BB3-R1</strain>
    </source>
</reference>
<dbReference type="EMBL" id="CP098755">
    <property type="protein sequence ID" value="USG65056.1"/>
    <property type="molecule type" value="Genomic_DNA"/>
</dbReference>
<evidence type="ECO:0000313" key="2">
    <source>
        <dbReference type="Proteomes" id="UP001056500"/>
    </source>
</evidence>
<protein>
    <recommendedName>
        <fullName evidence="3">Lipoprotein</fullName>
    </recommendedName>
</protein>
<name>A0ABY4WDY2_9BACL</name>
<dbReference type="PROSITE" id="PS51257">
    <property type="entry name" value="PROKAR_LIPOPROTEIN"/>
    <property type="match status" value="1"/>
</dbReference>
<proteinExistence type="predicted"/>
<dbReference type="Proteomes" id="UP001056500">
    <property type="component" value="Chromosome"/>
</dbReference>
<evidence type="ECO:0000313" key="1">
    <source>
        <dbReference type="EMBL" id="USG65056.1"/>
    </source>
</evidence>